<organism evidence="2 3">
    <name type="scientific">Thalassospira marina</name>
    <dbReference type="NCBI Taxonomy" id="2048283"/>
    <lineage>
        <taxon>Bacteria</taxon>
        <taxon>Pseudomonadati</taxon>
        <taxon>Pseudomonadota</taxon>
        <taxon>Alphaproteobacteria</taxon>
        <taxon>Rhodospirillales</taxon>
        <taxon>Thalassospiraceae</taxon>
        <taxon>Thalassospira</taxon>
    </lineage>
</organism>
<proteinExistence type="predicted"/>
<dbReference type="Pfam" id="PF05656">
    <property type="entry name" value="DUF805"/>
    <property type="match status" value="1"/>
</dbReference>
<protein>
    <submittedName>
        <fullName evidence="2">DUF805 domain-containing protein</fullName>
    </submittedName>
</protein>
<dbReference type="AlphaFoldDB" id="A0A2N3KXU7"/>
<dbReference type="PANTHER" id="PTHR34980">
    <property type="entry name" value="INNER MEMBRANE PROTEIN-RELATED-RELATED"/>
    <property type="match status" value="1"/>
</dbReference>
<keyword evidence="1" id="KW-0812">Transmembrane</keyword>
<comment type="caution">
    <text evidence="2">The sequence shown here is derived from an EMBL/GenBank/DDBJ whole genome shotgun (WGS) entry which is preliminary data.</text>
</comment>
<dbReference type="GO" id="GO:0005886">
    <property type="term" value="C:plasma membrane"/>
    <property type="evidence" value="ECO:0007669"/>
    <property type="project" value="TreeGrafter"/>
</dbReference>
<keyword evidence="1" id="KW-1133">Transmembrane helix</keyword>
<dbReference type="InterPro" id="IPR008523">
    <property type="entry name" value="DUF805"/>
</dbReference>
<gene>
    <name evidence="2" type="ORF">COO20_04220</name>
</gene>
<feature type="transmembrane region" description="Helical" evidence="1">
    <location>
        <begin position="86"/>
        <end position="104"/>
    </location>
</feature>
<name>A0A2N3KXU7_9PROT</name>
<evidence type="ECO:0000256" key="1">
    <source>
        <dbReference type="SAM" id="Phobius"/>
    </source>
</evidence>
<sequence length="133" mass="15253">MNFGEAIRSGFMNYINFKDRSSRSAFWWWELFALIAATLLSIVDTALFGWDNTTGPLNSLFNLVAFIPTLALGVRRLHDTDRSGWWMLLIFLPLIGMIVLIIWWCKPTQLGPNRFGPMPADYYRQNGVGDADF</sequence>
<dbReference type="EMBL" id="NWTK01000002">
    <property type="protein sequence ID" value="PKR55384.1"/>
    <property type="molecule type" value="Genomic_DNA"/>
</dbReference>
<dbReference type="RefSeq" id="WP_101264432.1">
    <property type="nucleotide sequence ID" value="NZ_NWTK01000002.1"/>
</dbReference>
<dbReference type="Proteomes" id="UP000233597">
    <property type="component" value="Unassembled WGS sequence"/>
</dbReference>
<feature type="transmembrane region" description="Helical" evidence="1">
    <location>
        <begin position="26"/>
        <end position="50"/>
    </location>
</feature>
<evidence type="ECO:0000313" key="2">
    <source>
        <dbReference type="EMBL" id="PKR55384.1"/>
    </source>
</evidence>
<evidence type="ECO:0000313" key="3">
    <source>
        <dbReference type="Proteomes" id="UP000233597"/>
    </source>
</evidence>
<dbReference type="OrthoDB" id="9812349at2"/>
<keyword evidence="1" id="KW-0472">Membrane</keyword>
<reference evidence="2 3" key="1">
    <citation type="submission" date="2017-09" db="EMBL/GenBank/DDBJ databases">
        <title>Biodiversity and function of Thalassospira species in the particle-attached aromatic-hydrocarbon-degrading consortia from the surface seawater of the South China Sea.</title>
        <authorList>
            <person name="Dong C."/>
            <person name="Liu R."/>
            <person name="Shao Z."/>
        </authorList>
    </citation>
    <scope>NUCLEOTIDE SEQUENCE [LARGE SCALE GENOMIC DNA]</scope>
    <source>
        <strain evidence="2 3">CSC1P2</strain>
    </source>
</reference>
<dbReference type="PANTHER" id="PTHR34980:SF2">
    <property type="entry name" value="INNER MEMBRANE PROTEIN YHAH-RELATED"/>
    <property type="match status" value="1"/>
</dbReference>
<accession>A0A2N3KXU7</accession>